<name>A0A0K2VNI1_MESPL</name>
<dbReference type="Proteomes" id="UP000182888">
    <property type="component" value="Unassembled WGS sequence"/>
</dbReference>
<reference evidence="2" key="1">
    <citation type="submission" date="2014-08" db="EMBL/GenBank/DDBJ databases">
        <authorList>
            <person name="Edwards T."/>
        </authorList>
    </citation>
    <scope>NUCLEOTIDE SEQUENCE [LARGE SCALE GENOMIC DNA]</scope>
</reference>
<protein>
    <submittedName>
        <fullName evidence="1">Uncharacterized protein</fullName>
    </submittedName>
</protein>
<proteinExistence type="predicted"/>
<gene>
    <name evidence="1" type="ORF">MPL1032_10276</name>
</gene>
<sequence length="696" mass="69895">MTSIYSTGTVSVTNGDAVVTGSGTAWAVALVTGGSFSCAGLSIPIVSVDSDTSLTLAYPWPGATAAGAAYAIQRDNSDAANVVDLYDKMSRVLQQLGLAGIHPDADGTIADRDAITLGTSDKGFIFLYAEPGFDLAFYRWSGTAWQGPFDVQGEKGDAGTPGLGVGGYGLPLGGTKGQFLTKASSVDGAAQWAAGREVLTAARTYYVGYNLGAVAISIANPAVVTKNGHGLVADSRVAFTILPKTKTATISVASPAVVTMANTFAAGQPIVFQSTGALPKGVTAGTTYYVIATGLSGASFQFSATPGGAAINTSAPTVTISQASPGVVTETGHGRAVGDAIRFATTGALPTGLAVGTTYFIKTVLDANTYTVAATPEGAAINTTSAGSGTHTIVQFGTHYLSETGTLPTGVTEGQEYYVLAAGLTANTFQFSATSGGAAIITTGSTAGTIAARTGSDNNDGLTYSQTGAFLTVQKAIDTAVALDLSIYDVVILVDSGVYAGAIPKNTVGSGIVYIRGKNLDLFSTTLTAVAGSTISACFNGFDGFFAKYKCEYLTMSAPAAGAYAIYANSGTVFFGNINFKAVGSVHVGIGAGGFAQATEDYMISGGAPGAHLNATDGGQIRAQSKTITIVGLPTMPFANASRVGTILANGDTFGGISKGARYNVTLNGVVYSGTGSATYFPGSSAGAAGSGGQYT</sequence>
<dbReference type="AlphaFoldDB" id="A0A0K2VNI1"/>
<dbReference type="EMBL" id="CCND01000001">
    <property type="protein sequence ID" value="CDX49241.1"/>
    <property type="molecule type" value="Genomic_DNA"/>
</dbReference>
<dbReference type="Gene3D" id="2.40.30.20">
    <property type="match status" value="1"/>
</dbReference>
<organism evidence="1 2">
    <name type="scientific">Mesorhizobium plurifarium</name>
    <dbReference type="NCBI Taxonomy" id="69974"/>
    <lineage>
        <taxon>Bacteria</taxon>
        <taxon>Pseudomonadati</taxon>
        <taxon>Pseudomonadota</taxon>
        <taxon>Alphaproteobacteria</taxon>
        <taxon>Hyphomicrobiales</taxon>
        <taxon>Phyllobacteriaceae</taxon>
        <taxon>Mesorhizobium</taxon>
    </lineage>
</organism>
<evidence type="ECO:0000313" key="1">
    <source>
        <dbReference type="EMBL" id="CDX49241.1"/>
    </source>
</evidence>
<evidence type="ECO:0000313" key="2">
    <source>
        <dbReference type="Proteomes" id="UP000182888"/>
    </source>
</evidence>
<accession>A0A0K2VNI1</accession>
<dbReference type="InterPro" id="IPR023366">
    <property type="entry name" value="ATP_synth_asu-like_sf"/>
</dbReference>